<dbReference type="SUPFAM" id="SSF81383">
    <property type="entry name" value="F-box domain"/>
    <property type="match status" value="1"/>
</dbReference>
<dbReference type="EnsemblPlants" id="EMT03613">
    <property type="protein sequence ID" value="EMT03613"/>
    <property type="gene ID" value="F775_12439"/>
</dbReference>
<reference evidence="2" key="1">
    <citation type="submission" date="2015-06" db="UniProtKB">
        <authorList>
            <consortium name="EnsemblPlants"/>
        </authorList>
    </citation>
    <scope>IDENTIFICATION</scope>
</reference>
<feature type="domain" description="KIB1-4 beta-propeller" evidence="1">
    <location>
        <begin position="94"/>
        <end position="328"/>
    </location>
</feature>
<protein>
    <recommendedName>
        <fullName evidence="1">KIB1-4 beta-propeller domain-containing protein</fullName>
    </recommendedName>
</protein>
<name>R7W1H8_AEGTA</name>
<dbReference type="Pfam" id="PF03478">
    <property type="entry name" value="Beta-prop_KIB1-4"/>
    <property type="match status" value="1"/>
</dbReference>
<evidence type="ECO:0000259" key="1">
    <source>
        <dbReference type="Pfam" id="PF03478"/>
    </source>
</evidence>
<sequence length="420" mass="47314">MPATTASAGAASGQWAELPADLLRDIACRLRTASDSVRFDAVCRPWRDALEVQEGLLPWLPAPSEAGDVSAEARRCRCIFSRTSYRAPGVCVRDRRVACADGTAAWLLSAHKELSLVNPLSAEPLPLPFPRERLDHNWLEHRHRIISDDGAVLLYNFSPNPPRHGCYTYPYRRDRFRASFLRPGEDQWQRVSSDLGGTDLCCAAAHYRGYVVCVSLTSYHVLRPNREPLADGPLPVVRGKLRRRSHLVEYDGRLLLASVLQDDGGNVNDLSVSLHKLRVKKGGEVVEWARRDFYCDKDDVLFLGFPGSFAVDAEWLGGELSGGTAYFVMARTAPQQPCSMYRYSFKDGAATLVETLPPGWHDASCMWFIPEPKIIMFRKRRQQRADQEQETPAAINPFYCLFLMLLLLSMFLALLFYFIA</sequence>
<dbReference type="InterPro" id="IPR036047">
    <property type="entry name" value="F-box-like_dom_sf"/>
</dbReference>
<dbReference type="PANTHER" id="PTHR33110:SF44">
    <property type="entry name" value="DUF295 DOMAIN-CONTAINING PROTEIN"/>
    <property type="match status" value="1"/>
</dbReference>
<accession>R7W1H8</accession>
<dbReference type="InterPro" id="IPR005174">
    <property type="entry name" value="KIB1-4_b-propeller"/>
</dbReference>
<evidence type="ECO:0000313" key="2">
    <source>
        <dbReference type="EnsemblPlants" id="EMT03613"/>
    </source>
</evidence>
<dbReference type="Gene3D" id="1.20.1280.50">
    <property type="match status" value="1"/>
</dbReference>
<dbReference type="PANTHER" id="PTHR33110">
    <property type="entry name" value="F-BOX/KELCH-REPEAT PROTEIN-RELATED"/>
    <property type="match status" value="1"/>
</dbReference>
<organism evidence="2">
    <name type="scientific">Aegilops tauschii</name>
    <name type="common">Tausch's goatgrass</name>
    <name type="synonym">Aegilops squarrosa</name>
    <dbReference type="NCBI Taxonomy" id="37682"/>
    <lineage>
        <taxon>Eukaryota</taxon>
        <taxon>Viridiplantae</taxon>
        <taxon>Streptophyta</taxon>
        <taxon>Embryophyta</taxon>
        <taxon>Tracheophyta</taxon>
        <taxon>Spermatophyta</taxon>
        <taxon>Magnoliopsida</taxon>
        <taxon>Liliopsida</taxon>
        <taxon>Poales</taxon>
        <taxon>Poaceae</taxon>
        <taxon>BOP clade</taxon>
        <taxon>Pooideae</taxon>
        <taxon>Triticodae</taxon>
        <taxon>Triticeae</taxon>
        <taxon>Triticinae</taxon>
        <taxon>Aegilops</taxon>
    </lineage>
</organism>
<dbReference type="AlphaFoldDB" id="R7W1H8"/>
<proteinExistence type="predicted"/>